<dbReference type="Proteomes" id="UP000631300">
    <property type="component" value="Unassembled WGS sequence"/>
</dbReference>
<dbReference type="PANTHER" id="PTHR33558:SF1">
    <property type="entry name" value="GLUTAREDOXIN-LIKE PROTEIN C5ORF63 HOMOLOG"/>
    <property type="match status" value="1"/>
</dbReference>
<dbReference type="InterPro" id="IPR052565">
    <property type="entry name" value="Glutaredoxin-like_YDR286C"/>
</dbReference>
<dbReference type="EMBL" id="BMXP01000005">
    <property type="protein sequence ID" value="GGW88541.1"/>
    <property type="molecule type" value="Genomic_DNA"/>
</dbReference>
<dbReference type="InterPro" id="IPR008554">
    <property type="entry name" value="Glutaredoxin-like"/>
</dbReference>
<dbReference type="Pfam" id="PF05768">
    <property type="entry name" value="Glrx-like"/>
    <property type="match status" value="1"/>
</dbReference>
<dbReference type="RefSeq" id="WP_189406627.1">
    <property type="nucleotide sequence ID" value="NZ_BMXP01000005.1"/>
</dbReference>
<accession>A0A918JN42</accession>
<proteinExistence type="predicted"/>
<reference evidence="1" key="1">
    <citation type="journal article" date="2014" name="Int. J. Syst. Evol. Microbiol.">
        <title>Complete genome sequence of Corynebacterium casei LMG S-19264T (=DSM 44701T), isolated from a smear-ripened cheese.</title>
        <authorList>
            <consortium name="US DOE Joint Genome Institute (JGI-PGF)"/>
            <person name="Walter F."/>
            <person name="Albersmeier A."/>
            <person name="Kalinowski J."/>
            <person name="Ruckert C."/>
        </authorList>
    </citation>
    <scope>NUCLEOTIDE SEQUENCE</scope>
    <source>
        <strain evidence="1">KCTC 22164</strain>
    </source>
</reference>
<organism evidence="1 2">
    <name type="scientific">Alteromonas halophila</name>
    <dbReference type="NCBI Taxonomy" id="516698"/>
    <lineage>
        <taxon>Bacteria</taxon>
        <taxon>Pseudomonadati</taxon>
        <taxon>Pseudomonadota</taxon>
        <taxon>Gammaproteobacteria</taxon>
        <taxon>Alteromonadales</taxon>
        <taxon>Alteromonadaceae</taxon>
        <taxon>Alteromonas/Salinimonas group</taxon>
        <taxon>Alteromonas</taxon>
    </lineage>
</organism>
<comment type="caution">
    <text evidence="1">The sequence shown here is derived from an EMBL/GenBank/DDBJ whole genome shotgun (WGS) entry which is preliminary data.</text>
</comment>
<gene>
    <name evidence="1" type="ORF">GCM10007391_23240</name>
</gene>
<reference evidence="1" key="2">
    <citation type="submission" date="2020-09" db="EMBL/GenBank/DDBJ databases">
        <authorList>
            <person name="Sun Q."/>
            <person name="Kim S."/>
        </authorList>
    </citation>
    <scope>NUCLEOTIDE SEQUENCE</scope>
    <source>
        <strain evidence="1">KCTC 22164</strain>
    </source>
</reference>
<evidence type="ECO:0008006" key="3">
    <source>
        <dbReference type="Google" id="ProtNLM"/>
    </source>
</evidence>
<sequence>MKLYFYTGPNCSLCDLAIEELNLSACAEQVTIETRNIRNDHDWYHRYAVRIPVLQRADNGQELGWPFSAADIEEFVH</sequence>
<name>A0A918JN42_9ALTE</name>
<dbReference type="AlphaFoldDB" id="A0A918JN42"/>
<dbReference type="Gene3D" id="3.40.30.10">
    <property type="entry name" value="Glutaredoxin"/>
    <property type="match status" value="1"/>
</dbReference>
<dbReference type="SUPFAM" id="SSF52833">
    <property type="entry name" value="Thioredoxin-like"/>
    <property type="match status" value="1"/>
</dbReference>
<protein>
    <recommendedName>
        <fullName evidence="3">Glutaredoxin family protein</fullName>
    </recommendedName>
</protein>
<evidence type="ECO:0000313" key="2">
    <source>
        <dbReference type="Proteomes" id="UP000631300"/>
    </source>
</evidence>
<keyword evidence="2" id="KW-1185">Reference proteome</keyword>
<dbReference type="PANTHER" id="PTHR33558">
    <property type="entry name" value="GLUTAREDOXIN-LIKE PROTEIN C5ORF63 HOMOLOG"/>
    <property type="match status" value="1"/>
</dbReference>
<evidence type="ECO:0000313" key="1">
    <source>
        <dbReference type="EMBL" id="GGW88541.1"/>
    </source>
</evidence>
<dbReference type="InterPro" id="IPR036249">
    <property type="entry name" value="Thioredoxin-like_sf"/>
</dbReference>